<dbReference type="PANTHER" id="PTHR47506:SF6">
    <property type="entry name" value="HTH-TYPE TRANSCRIPTIONAL REPRESSOR NEMR"/>
    <property type="match status" value="1"/>
</dbReference>
<keyword evidence="1" id="KW-0805">Transcription regulation</keyword>
<dbReference type="Pfam" id="PF00440">
    <property type="entry name" value="TetR_N"/>
    <property type="match status" value="1"/>
</dbReference>
<dbReference type="AlphaFoldDB" id="U2Z780"/>
<sequence length="179" mass="20032">MEIGTEKGFSGVGLDEMLKAVGVPKGSFYHWFDSKEAFGLAVIDTYGRYFAGKLDRHFGNVELTPRQRLQAFFDDARRGMARHDFTRGCLVGNLGQEIALLPGSFRQALIDTFLDWEARTEACLRTGVEAGEFRADLDCARQAKTFWIGWEGAVLRAKLERQAAPLDAFATTFLQQIEA</sequence>
<keyword evidence="2 4" id="KW-0238">DNA-binding</keyword>
<dbReference type="EMBL" id="BATB01000075">
    <property type="protein sequence ID" value="GAD57285.1"/>
    <property type="molecule type" value="Genomic_DNA"/>
</dbReference>
<organism evidence="6 7">
    <name type="scientific">Limimaricola cinnabarinus LL-001</name>
    <dbReference type="NCBI Taxonomy" id="1337093"/>
    <lineage>
        <taxon>Bacteria</taxon>
        <taxon>Pseudomonadati</taxon>
        <taxon>Pseudomonadota</taxon>
        <taxon>Alphaproteobacteria</taxon>
        <taxon>Rhodobacterales</taxon>
        <taxon>Paracoccaceae</taxon>
        <taxon>Limimaricola</taxon>
    </lineage>
</organism>
<evidence type="ECO:0000256" key="2">
    <source>
        <dbReference type="ARBA" id="ARBA00023125"/>
    </source>
</evidence>
<dbReference type="Proteomes" id="UP000016566">
    <property type="component" value="Unassembled WGS sequence"/>
</dbReference>
<dbReference type="Pfam" id="PF16925">
    <property type="entry name" value="TetR_C_13"/>
    <property type="match status" value="1"/>
</dbReference>
<evidence type="ECO:0000313" key="7">
    <source>
        <dbReference type="Proteomes" id="UP000016566"/>
    </source>
</evidence>
<dbReference type="SUPFAM" id="SSF48498">
    <property type="entry name" value="Tetracyclin repressor-like, C-terminal domain"/>
    <property type="match status" value="1"/>
</dbReference>
<accession>U2Z780</accession>
<keyword evidence="3" id="KW-0804">Transcription</keyword>
<protein>
    <submittedName>
        <fullName evidence="6">Transcriptional regulator, TetR family</fullName>
    </submittedName>
</protein>
<feature type="domain" description="HTH tetR-type" evidence="5">
    <location>
        <begin position="1"/>
        <end position="50"/>
    </location>
</feature>
<dbReference type="STRING" id="1337093.MBELCI_3337"/>
<dbReference type="InterPro" id="IPR036271">
    <property type="entry name" value="Tet_transcr_reg_TetR-rel_C_sf"/>
</dbReference>
<comment type="caution">
    <text evidence="6">The sequence shown here is derived from an EMBL/GenBank/DDBJ whole genome shotgun (WGS) entry which is preliminary data.</text>
</comment>
<reference evidence="6" key="1">
    <citation type="journal article" date="2013" name="Genome Announc.">
        <title>Draft Genome Sequence of Loktanella cinnabarina LL-001T, Isolated from Deep-Sea Floor Sediment.</title>
        <authorList>
            <person name="Nishi S."/>
            <person name="Tsubouchi T."/>
            <person name="Takaki Y."/>
            <person name="Koyanagi R."/>
            <person name="Satoh N."/>
            <person name="Maruyama T."/>
            <person name="Hatada Y."/>
        </authorList>
    </citation>
    <scope>NUCLEOTIDE SEQUENCE [LARGE SCALE GENOMIC DNA]</scope>
    <source>
        <strain evidence="6">LL-001</strain>
    </source>
</reference>
<evidence type="ECO:0000256" key="4">
    <source>
        <dbReference type="PROSITE-ProRule" id="PRU00335"/>
    </source>
</evidence>
<dbReference type="eggNOG" id="COG1309">
    <property type="taxonomic scope" value="Bacteria"/>
</dbReference>
<keyword evidence="7" id="KW-1185">Reference proteome</keyword>
<dbReference type="Gene3D" id="1.10.357.10">
    <property type="entry name" value="Tetracycline Repressor, domain 2"/>
    <property type="match status" value="1"/>
</dbReference>
<evidence type="ECO:0000256" key="1">
    <source>
        <dbReference type="ARBA" id="ARBA00023015"/>
    </source>
</evidence>
<proteinExistence type="predicted"/>
<evidence type="ECO:0000259" key="5">
    <source>
        <dbReference type="PROSITE" id="PS50977"/>
    </source>
</evidence>
<dbReference type="InterPro" id="IPR001647">
    <property type="entry name" value="HTH_TetR"/>
</dbReference>
<evidence type="ECO:0000256" key="3">
    <source>
        <dbReference type="ARBA" id="ARBA00023163"/>
    </source>
</evidence>
<dbReference type="InterPro" id="IPR009057">
    <property type="entry name" value="Homeodomain-like_sf"/>
</dbReference>
<dbReference type="PANTHER" id="PTHR47506">
    <property type="entry name" value="TRANSCRIPTIONAL REGULATORY PROTEIN"/>
    <property type="match status" value="1"/>
</dbReference>
<gene>
    <name evidence="6" type="ORF">MBELCI_3337</name>
</gene>
<dbReference type="PROSITE" id="PS50977">
    <property type="entry name" value="HTH_TETR_2"/>
    <property type="match status" value="1"/>
</dbReference>
<dbReference type="SUPFAM" id="SSF46689">
    <property type="entry name" value="Homeodomain-like"/>
    <property type="match status" value="1"/>
</dbReference>
<dbReference type="GO" id="GO:0003677">
    <property type="term" value="F:DNA binding"/>
    <property type="evidence" value="ECO:0007669"/>
    <property type="project" value="UniProtKB-UniRule"/>
</dbReference>
<evidence type="ECO:0000313" key="6">
    <source>
        <dbReference type="EMBL" id="GAD57285.1"/>
    </source>
</evidence>
<dbReference type="InterPro" id="IPR011075">
    <property type="entry name" value="TetR_C"/>
</dbReference>
<feature type="DNA-binding region" description="H-T-H motif" evidence="4">
    <location>
        <begin position="13"/>
        <end position="32"/>
    </location>
</feature>
<name>U2Z780_9RHOB</name>